<keyword evidence="3" id="KW-0862">Zinc</keyword>
<dbReference type="NCBIfam" id="TIGR00167">
    <property type="entry name" value="cbbA"/>
    <property type="match status" value="1"/>
</dbReference>
<dbReference type="InterPro" id="IPR000771">
    <property type="entry name" value="FBA_II"/>
</dbReference>
<comment type="cofactor">
    <cofactor evidence="3">
        <name>Zn(2+)</name>
        <dbReference type="ChEBI" id="CHEBI:29105"/>
    </cofactor>
    <text evidence="3">Binds 2 Zn(2+) ions per subunit. One is catalytic and the other provides a structural contribution.</text>
</comment>
<evidence type="ECO:0000313" key="5">
    <source>
        <dbReference type="Proteomes" id="UP000243297"/>
    </source>
</evidence>
<dbReference type="InterPro" id="IPR050246">
    <property type="entry name" value="Class_II_FBP_aldolase"/>
</dbReference>
<keyword evidence="3" id="KW-0479">Metal-binding</keyword>
<dbReference type="CDD" id="cd00947">
    <property type="entry name" value="TBP_aldolase_IIB"/>
    <property type="match status" value="1"/>
</dbReference>
<feature type="binding site" evidence="3">
    <location>
        <position position="178"/>
    </location>
    <ligand>
        <name>Zn(2+)</name>
        <dbReference type="ChEBI" id="CHEBI:29105"/>
        <label>1</label>
        <note>catalytic</note>
    </ligand>
</feature>
<dbReference type="Proteomes" id="UP000243297">
    <property type="component" value="Unassembled WGS sequence"/>
</dbReference>
<feature type="binding site" evidence="3">
    <location>
        <position position="104"/>
    </location>
    <ligand>
        <name>Zn(2+)</name>
        <dbReference type="ChEBI" id="CHEBI:29105"/>
        <label>2</label>
    </ligand>
</feature>
<dbReference type="OrthoDB" id="9803995at2"/>
<feature type="binding site" evidence="3">
    <location>
        <position position="134"/>
    </location>
    <ligand>
        <name>Zn(2+)</name>
        <dbReference type="ChEBI" id="CHEBI:29105"/>
        <label>2</label>
    </ligand>
</feature>
<dbReference type="GO" id="GO:0005975">
    <property type="term" value="P:carbohydrate metabolic process"/>
    <property type="evidence" value="ECO:0007669"/>
    <property type="project" value="InterPro"/>
</dbReference>
<dbReference type="SUPFAM" id="SSF51569">
    <property type="entry name" value="Aldolase"/>
    <property type="match status" value="1"/>
</dbReference>
<dbReference type="EMBL" id="FUWY01000003">
    <property type="protein sequence ID" value="SJZ68722.1"/>
    <property type="molecule type" value="Genomic_DNA"/>
</dbReference>
<dbReference type="AlphaFoldDB" id="A0A1T4MNX9"/>
<protein>
    <submittedName>
        <fullName evidence="4">Fructose-bisphosphate aldolase, class II</fullName>
    </submittedName>
</protein>
<feature type="binding site" evidence="3">
    <location>
        <position position="208"/>
    </location>
    <ligand>
        <name>Zn(2+)</name>
        <dbReference type="ChEBI" id="CHEBI:29105"/>
        <label>1</label>
        <note>catalytic</note>
    </ligand>
</feature>
<dbReference type="Pfam" id="PF01116">
    <property type="entry name" value="F_bP_aldolase"/>
    <property type="match status" value="1"/>
</dbReference>
<dbReference type="PIRSF" id="PIRSF001359">
    <property type="entry name" value="F_bP_aldolase_II"/>
    <property type="match status" value="1"/>
</dbReference>
<evidence type="ECO:0000313" key="4">
    <source>
        <dbReference type="EMBL" id="SJZ68722.1"/>
    </source>
</evidence>
<dbReference type="GO" id="GO:0008270">
    <property type="term" value="F:zinc ion binding"/>
    <property type="evidence" value="ECO:0007669"/>
    <property type="project" value="InterPro"/>
</dbReference>
<reference evidence="5" key="1">
    <citation type="submission" date="2017-02" db="EMBL/GenBank/DDBJ databases">
        <authorList>
            <person name="Varghese N."/>
            <person name="Submissions S."/>
        </authorList>
    </citation>
    <scope>NUCLEOTIDE SEQUENCE [LARGE SCALE GENOMIC DNA]</scope>
    <source>
        <strain evidence="5">ATCC 25662</strain>
    </source>
</reference>
<feature type="binding site" evidence="2">
    <location>
        <begin position="209"/>
        <end position="211"/>
    </location>
    <ligand>
        <name>dihydroxyacetone phosphate</name>
        <dbReference type="ChEBI" id="CHEBI:57642"/>
    </ligand>
</feature>
<keyword evidence="5" id="KW-1185">Reference proteome</keyword>
<feature type="binding site" evidence="2">
    <location>
        <begin position="230"/>
        <end position="233"/>
    </location>
    <ligand>
        <name>dihydroxyacetone phosphate</name>
        <dbReference type="ChEBI" id="CHEBI:57642"/>
    </ligand>
</feature>
<name>A0A1T4MNX9_9FIRM</name>
<dbReference type="GO" id="GO:0016832">
    <property type="term" value="F:aldehyde-lyase activity"/>
    <property type="evidence" value="ECO:0007669"/>
    <property type="project" value="InterPro"/>
</dbReference>
<gene>
    <name evidence="4" type="ORF">SAMN02745191_1335</name>
</gene>
<dbReference type="RefSeq" id="WP_078711740.1">
    <property type="nucleotide sequence ID" value="NZ_FUWY01000003.1"/>
</dbReference>
<dbReference type="Gene3D" id="3.20.20.70">
    <property type="entry name" value="Aldolase class I"/>
    <property type="match status" value="1"/>
</dbReference>
<dbReference type="STRING" id="118967.SAMN02745191_1335"/>
<organism evidence="4 5">
    <name type="scientific">Anaerorhabdus furcosa</name>
    <dbReference type="NCBI Taxonomy" id="118967"/>
    <lineage>
        <taxon>Bacteria</taxon>
        <taxon>Bacillati</taxon>
        <taxon>Bacillota</taxon>
        <taxon>Erysipelotrichia</taxon>
        <taxon>Erysipelotrichales</taxon>
        <taxon>Erysipelotrichaceae</taxon>
        <taxon>Anaerorhabdus</taxon>
    </lineage>
</organism>
<sequence>MYVSMKDILQDAHKNNYAVMAVNSINMEMARAVISAAEEMRSPIIVNIGMGQMRKHAHANVMVPLIKKLAEEARVPVALNHDHGQDLDFIIDCIQNGFSSVMIDASSFPYEENVKRTSTIVKLAHPHNICVEAELGHVGQAADGDNDKGDLYTDPQQAKKFVEETGVDALAVAVGTAHGNYPKGFVPTLDFERLSLLKKTLDMPLVLHGGSGSGEENIRKAVACGINKINVCTDAFNVAQEAMLKKVEENPKTDYLELCITAEKAMKEFVKDYIKVIGSDNRYFFGEAKVVGHE</sequence>
<accession>A0A1T4MNX9</accession>
<feature type="active site" description="Proton donor" evidence="1">
    <location>
        <position position="82"/>
    </location>
</feature>
<feature type="binding site" evidence="3">
    <location>
        <position position="83"/>
    </location>
    <ligand>
        <name>Zn(2+)</name>
        <dbReference type="ChEBI" id="CHEBI:29105"/>
        <label>1</label>
        <note>catalytic</note>
    </ligand>
</feature>
<proteinExistence type="predicted"/>
<dbReference type="InterPro" id="IPR013785">
    <property type="entry name" value="Aldolase_TIM"/>
</dbReference>
<evidence type="ECO:0000256" key="1">
    <source>
        <dbReference type="PIRSR" id="PIRSR001359-1"/>
    </source>
</evidence>
<evidence type="ECO:0000256" key="2">
    <source>
        <dbReference type="PIRSR" id="PIRSR001359-2"/>
    </source>
</evidence>
<feature type="binding site" evidence="2">
    <location>
        <position position="179"/>
    </location>
    <ligand>
        <name>dihydroxyacetone phosphate</name>
        <dbReference type="ChEBI" id="CHEBI:57642"/>
    </ligand>
</feature>
<evidence type="ECO:0000256" key="3">
    <source>
        <dbReference type="PIRSR" id="PIRSR001359-3"/>
    </source>
</evidence>
<dbReference type="PANTHER" id="PTHR30304">
    <property type="entry name" value="D-TAGATOSE-1,6-BISPHOSPHATE ALDOLASE"/>
    <property type="match status" value="1"/>
</dbReference>
<dbReference type="PANTHER" id="PTHR30304:SF0">
    <property type="entry name" value="D-TAGATOSE-1,6-BISPHOSPHATE ALDOLASE SUBUNIT GATY-RELATED"/>
    <property type="match status" value="1"/>
</dbReference>